<accession>X1RMD8</accession>
<keyword evidence="5" id="KW-0378">Hydrolase</keyword>
<dbReference type="Pfam" id="PF02056">
    <property type="entry name" value="Glyco_hydro_4"/>
    <property type="match status" value="1"/>
</dbReference>
<evidence type="ECO:0000256" key="7">
    <source>
        <dbReference type="ARBA" id="ARBA00023211"/>
    </source>
</evidence>
<protein>
    <recommendedName>
        <fullName evidence="10">Glycosyl hydrolase family 4 C-terminal domain-containing protein</fullName>
    </recommendedName>
</protein>
<organism evidence="11">
    <name type="scientific">marine sediment metagenome</name>
    <dbReference type="NCBI Taxonomy" id="412755"/>
    <lineage>
        <taxon>unclassified sequences</taxon>
        <taxon>metagenomes</taxon>
        <taxon>ecological metagenomes</taxon>
    </lineage>
</organism>
<dbReference type="GO" id="GO:0004553">
    <property type="term" value="F:hydrolase activity, hydrolyzing O-glycosyl compounds"/>
    <property type="evidence" value="ECO:0007669"/>
    <property type="project" value="InterPro"/>
</dbReference>
<dbReference type="PRINTS" id="PR00732">
    <property type="entry name" value="GLHYDRLASE4"/>
</dbReference>
<proteinExistence type="inferred from homology"/>
<keyword evidence="9" id="KW-0326">Glycosidase</keyword>
<dbReference type="InterPro" id="IPR001088">
    <property type="entry name" value="Glyco_hydro_4"/>
</dbReference>
<evidence type="ECO:0000256" key="3">
    <source>
        <dbReference type="ARBA" id="ARBA00010141"/>
    </source>
</evidence>
<gene>
    <name evidence="11" type="ORF">S12H4_08936</name>
</gene>
<comment type="similarity">
    <text evidence="3">Belongs to the glycosyl hydrolase 4 family.</text>
</comment>
<evidence type="ECO:0000256" key="5">
    <source>
        <dbReference type="ARBA" id="ARBA00022801"/>
    </source>
</evidence>
<evidence type="ECO:0000256" key="1">
    <source>
        <dbReference type="ARBA" id="ARBA00001911"/>
    </source>
</evidence>
<keyword evidence="4" id="KW-0479">Metal-binding</keyword>
<feature type="domain" description="Glycosyl hydrolase family 4 C-terminal" evidence="10">
    <location>
        <begin position="177"/>
        <end position="343"/>
    </location>
</feature>
<keyword evidence="7" id="KW-0464">Manganese</keyword>
<evidence type="ECO:0000256" key="9">
    <source>
        <dbReference type="ARBA" id="ARBA00023295"/>
    </source>
</evidence>
<dbReference type="GO" id="GO:0005975">
    <property type="term" value="P:carbohydrate metabolic process"/>
    <property type="evidence" value="ECO:0007669"/>
    <property type="project" value="InterPro"/>
</dbReference>
<dbReference type="InterPro" id="IPR053715">
    <property type="entry name" value="GH4_Enzyme_sf"/>
</dbReference>
<dbReference type="GO" id="GO:0016616">
    <property type="term" value="F:oxidoreductase activity, acting on the CH-OH group of donors, NAD or NADP as acceptor"/>
    <property type="evidence" value="ECO:0007669"/>
    <property type="project" value="InterPro"/>
</dbReference>
<dbReference type="AlphaFoldDB" id="X1RMD8"/>
<dbReference type="GO" id="GO:0046872">
    <property type="term" value="F:metal ion binding"/>
    <property type="evidence" value="ECO:0007669"/>
    <property type="project" value="UniProtKB-KW"/>
</dbReference>
<dbReference type="InterPro" id="IPR036291">
    <property type="entry name" value="NAD(P)-bd_dom_sf"/>
</dbReference>
<dbReference type="SUPFAM" id="SSF56327">
    <property type="entry name" value="LDH C-terminal domain-like"/>
    <property type="match status" value="1"/>
</dbReference>
<evidence type="ECO:0000256" key="2">
    <source>
        <dbReference type="ARBA" id="ARBA00001936"/>
    </source>
</evidence>
<evidence type="ECO:0000256" key="4">
    <source>
        <dbReference type="ARBA" id="ARBA00022723"/>
    </source>
</evidence>
<evidence type="ECO:0000313" key="11">
    <source>
        <dbReference type="EMBL" id="GAI68126.1"/>
    </source>
</evidence>
<evidence type="ECO:0000259" key="10">
    <source>
        <dbReference type="Pfam" id="PF11975"/>
    </source>
</evidence>
<reference evidence="11" key="1">
    <citation type="journal article" date="2014" name="Front. Microbiol.">
        <title>High frequency of phylogenetically diverse reductive dehalogenase-homologous genes in deep subseafloor sedimentary metagenomes.</title>
        <authorList>
            <person name="Kawai M."/>
            <person name="Futagami T."/>
            <person name="Toyoda A."/>
            <person name="Takaki Y."/>
            <person name="Nishi S."/>
            <person name="Hori S."/>
            <person name="Arai W."/>
            <person name="Tsubouchi T."/>
            <person name="Morono Y."/>
            <person name="Uchiyama I."/>
            <person name="Ito T."/>
            <person name="Fujiyama A."/>
            <person name="Inagaki F."/>
            <person name="Takami H."/>
        </authorList>
    </citation>
    <scope>NUCLEOTIDE SEQUENCE</scope>
    <source>
        <strain evidence="11">Expedition CK06-06</strain>
    </source>
</reference>
<evidence type="ECO:0000256" key="8">
    <source>
        <dbReference type="ARBA" id="ARBA00023277"/>
    </source>
</evidence>
<dbReference type="PANTHER" id="PTHR32092:SF6">
    <property type="entry name" value="ALPHA-GALACTOSIDASE"/>
    <property type="match status" value="1"/>
</dbReference>
<comment type="caution">
    <text evidence="11">The sequence shown here is derived from an EMBL/GenBank/DDBJ whole genome shotgun (WGS) entry which is preliminary data.</text>
</comment>
<evidence type="ECO:0000256" key="6">
    <source>
        <dbReference type="ARBA" id="ARBA00023027"/>
    </source>
</evidence>
<keyword evidence="6" id="KW-0520">NAD</keyword>
<feature type="non-terminal residue" evidence="11">
    <location>
        <position position="1"/>
    </location>
</feature>
<sequence length="343" mass="39486">LDLYQSNVLSGSTVVLHDINKEHLEIIFELIEAENKIHNNKFNVEHTTNRKKALKGADFIISSIEVGDRFKLWREDYEIPRKYGSTQILGECGGPGGTMHAFRIIPPIVEIVKDVEEICPDAFFINFSNPMARVCLAIKRTAPNLKFVGLCHQIGFLNYHIPRMVKKKLDNLKLKPYGLNHFGFLMGLEELASGKDLMPEFNSKASEYFKQHEGRFEFSTLTFEVYKRFGYFPYVGDNHLGEYLQFGEEFTETQDMIDWIDNTDKHGKRIYRRVLRHYKRLKEGRYLKKGMLSKGTSGERAIPIIEAIITDENNYESAVNVPNDGIIENLPQDLVVECPVTVD</sequence>
<comment type="cofactor">
    <cofactor evidence="1">
        <name>NAD(+)</name>
        <dbReference type="ChEBI" id="CHEBI:57540"/>
    </cofactor>
</comment>
<dbReference type="SUPFAM" id="SSF51735">
    <property type="entry name" value="NAD(P)-binding Rossmann-fold domains"/>
    <property type="match status" value="1"/>
</dbReference>
<dbReference type="InterPro" id="IPR022616">
    <property type="entry name" value="Glyco_hydro_4_C"/>
</dbReference>
<dbReference type="Pfam" id="PF11975">
    <property type="entry name" value="Glyco_hydro_4C"/>
    <property type="match status" value="1"/>
</dbReference>
<dbReference type="InterPro" id="IPR015955">
    <property type="entry name" value="Lactate_DH/Glyco_Ohase_4_C"/>
</dbReference>
<dbReference type="Gene3D" id="3.90.1820.10">
    <property type="entry name" value="AglA-like glucosidase"/>
    <property type="match status" value="1"/>
</dbReference>
<comment type="cofactor">
    <cofactor evidence="2">
        <name>Mn(2+)</name>
        <dbReference type="ChEBI" id="CHEBI:29035"/>
    </cofactor>
</comment>
<name>X1RMD8_9ZZZZ</name>
<dbReference type="PANTHER" id="PTHR32092">
    <property type="entry name" value="6-PHOSPHO-BETA-GLUCOSIDASE-RELATED"/>
    <property type="match status" value="1"/>
</dbReference>
<feature type="non-terminal residue" evidence="11">
    <location>
        <position position="343"/>
    </location>
</feature>
<dbReference type="EMBL" id="BARW01003528">
    <property type="protein sequence ID" value="GAI68126.1"/>
    <property type="molecule type" value="Genomic_DNA"/>
</dbReference>
<keyword evidence="8" id="KW-0119">Carbohydrate metabolism</keyword>